<reference evidence="2 3" key="1">
    <citation type="submission" date="2019-03" db="EMBL/GenBank/DDBJ databases">
        <title>Genomic Encyclopedia of Type Strains, Phase IV (KMG-IV): sequencing the most valuable type-strain genomes for metagenomic binning, comparative biology and taxonomic classification.</title>
        <authorList>
            <person name="Goeker M."/>
        </authorList>
    </citation>
    <scope>NUCLEOTIDE SEQUENCE [LARGE SCALE GENOMIC DNA]</scope>
    <source>
        <strain evidence="2 3">DSM 46770</strain>
    </source>
</reference>
<sequence>MRKLGYYIASTIDGFIAAPDGTADFFPVDPEMAEDLTTRYPETVPTAVRAAIGLDTANQRFDTVLMGRGTYEAGLATGTASPYRHLRQYVVSSTLASTADPEVELVSGDPLALVRRLKREEGLDIWLCGGGGLAGSLLPEIDELIVKRYPVAVGAGVPLFAGEFAPTRFDPVDTRAFDNGTVVTTYARA</sequence>
<dbReference type="SUPFAM" id="SSF53597">
    <property type="entry name" value="Dihydrofolate reductase-like"/>
    <property type="match status" value="1"/>
</dbReference>
<protein>
    <submittedName>
        <fullName evidence="2">Dihydrofolate reductase</fullName>
    </submittedName>
</protein>
<name>A0A4V3D7B1_9ACTN</name>
<gene>
    <name evidence="2" type="ORF">EV190_1226</name>
</gene>
<dbReference type="PANTHER" id="PTHR38011:SF11">
    <property type="entry name" value="2,5-DIAMINO-6-RIBOSYLAMINO-4(3H)-PYRIMIDINONE 5'-PHOSPHATE REDUCTASE"/>
    <property type="match status" value="1"/>
</dbReference>
<dbReference type="GO" id="GO:0009231">
    <property type="term" value="P:riboflavin biosynthetic process"/>
    <property type="evidence" value="ECO:0007669"/>
    <property type="project" value="InterPro"/>
</dbReference>
<dbReference type="RefSeq" id="WP_133742964.1">
    <property type="nucleotide sequence ID" value="NZ_SNYN01000022.1"/>
</dbReference>
<feature type="domain" description="Bacterial bifunctional deaminase-reductase C-terminal" evidence="1">
    <location>
        <begin position="7"/>
        <end position="183"/>
    </location>
</feature>
<dbReference type="Proteomes" id="UP000295281">
    <property type="component" value="Unassembled WGS sequence"/>
</dbReference>
<evidence type="ECO:0000313" key="2">
    <source>
        <dbReference type="EMBL" id="TDQ47187.1"/>
    </source>
</evidence>
<proteinExistence type="predicted"/>
<dbReference type="InterPro" id="IPR050765">
    <property type="entry name" value="Riboflavin_Biosynth_HTPR"/>
</dbReference>
<evidence type="ECO:0000259" key="1">
    <source>
        <dbReference type="Pfam" id="PF01872"/>
    </source>
</evidence>
<accession>A0A4V3D7B1</accession>
<dbReference type="OrthoDB" id="195113at2"/>
<dbReference type="InterPro" id="IPR002734">
    <property type="entry name" value="RibDG_C"/>
</dbReference>
<dbReference type="Pfam" id="PF01872">
    <property type="entry name" value="RibD_C"/>
    <property type="match status" value="1"/>
</dbReference>
<dbReference type="GO" id="GO:0008703">
    <property type="term" value="F:5-amino-6-(5-phosphoribosylamino)uracil reductase activity"/>
    <property type="evidence" value="ECO:0007669"/>
    <property type="project" value="InterPro"/>
</dbReference>
<evidence type="ECO:0000313" key="3">
    <source>
        <dbReference type="Proteomes" id="UP000295281"/>
    </source>
</evidence>
<keyword evidence="3" id="KW-1185">Reference proteome</keyword>
<dbReference type="AlphaFoldDB" id="A0A4V3D7B1"/>
<dbReference type="Gene3D" id="3.40.430.10">
    <property type="entry name" value="Dihydrofolate Reductase, subunit A"/>
    <property type="match status" value="1"/>
</dbReference>
<organism evidence="2 3">
    <name type="scientific">Actinorugispora endophytica</name>
    <dbReference type="NCBI Taxonomy" id="1605990"/>
    <lineage>
        <taxon>Bacteria</taxon>
        <taxon>Bacillati</taxon>
        <taxon>Actinomycetota</taxon>
        <taxon>Actinomycetes</taxon>
        <taxon>Streptosporangiales</taxon>
        <taxon>Nocardiopsidaceae</taxon>
        <taxon>Actinorugispora</taxon>
    </lineage>
</organism>
<comment type="caution">
    <text evidence="2">The sequence shown here is derived from an EMBL/GenBank/DDBJ whole genome shotgun (WGS) entry which is preliminary data.</text>
</comment>
<dbReference type="EMBL" id="SNYN01000022">
    <property type="protein sequence ID" value="TDQ47187.1"/>
    <property type="molecule type" value="Genomic_DNA"/>
</dbReference>
<dbReference type="PANTHER" id="PTHR38011">
    <property type="entry name" value="DIHYDROFOLATE REDUCTASE FAMILY PROTEIN (AFU_ORTHOLOGUE AFUA_8G06820)"/>
    <property type="match status" value="1"/>
</dbReference>
<dbReference type="InterPro" id="IPR024072">
    <property type="entry name" value="DHFR-like_dom_sf"/>
</dbReference>